<accession>A0A4V2RC65</accession>
<dbReference type="RefSeq" id="WP_132011279.1">
    <property type="nucleotide sequence ID" value="NZ_JABUHM010000017.1"/>
</dbReference>
<name>A0A4V2RC65_9BACI</name>
<dbReference type="AlphaFoldDB" id="A0A4V2RC65"/>
<proteinExistence type="predicted"/>
<sequence length="513" mass="56780">MKSRVNKKAIPLIATTLLATTAFTTQTILNDGSEQKAEAQGLSKEEAKKSSPSWLAGDHHIHSEWSVGWDNSTNPPTPIRGGDAIYPTVKNAENAKKYGLDWMVTTDHGGPNHSKVNLEQAYPELLKSRQAVPEVLQFYGMEFDTPAADHSSLIIPKGDDESQTLYDIESKFNKREPYPNDGSRDTESKMIEALNYMKQMDEPPIHIAHHPSRSASGEAQWGQTTPQEFRNWNDTAPNISIGMEGAPGHQAGAINPDGTLDPNGARGGYSNVNAPTMGGFDQMTAKVGGLWDSMLGEGRHWWITSTSDSHVNWRDGGSDFWPGEYSKTYVKAEKNYEDIMENLRNGKVFVATGDIISELDVKVQAGGKSPWYSKSKGNSATIGETLTLPGKKSKDVKVTVRIKDPNAANSNGDKPEVKRVDLIVGEVTGKVEDRSTATNPTTKVVKRFTEKDWKQKGEYIEISYTLKDVAKDSYIRLRGTNTDQLEPVNDPKGENPWKDLWFYSNPVFIKSSK</sequence>
<keyword evidence="4" id="KW-1185">Reference proteome</keyword>
<gene>
    <name evidence="3" type="ORF">EV146_11655</name>
</gene>
<evidence type="ECO:0000313" key="3">
    <source>
        <dbReference type="EMBL" id="TCN19750.1"/>
    </source>
</evidence>
<evidence type="ECO:0000256" key="2">
    <source>
        <dbReference type="SAM" id="SignalP"/>
    </source>
</evidence>
<keyword evidence="2" id="KW-0732">Signal</keyword>
<feature type="chain" id="PRO_5039597982" description="Phosphoesterase" evidence="2">
    <location>
        <begin position="25"/>
        <end position="513"/>
    </location>
</feature>
<feature type="signal peptide" evidence="2">
    <location>
        <begin position="1"/>
        <end position="24"/>
    </location>
</feature>
<feature type="compositionally biased region" description="Basic and acidic residues" evidence="1">
    <location>
        <begin position="34"/>
        <end position="49"/>
    </location>
</feature>
<evidence type="ECO:0000313" key="4">
    <source>
        <dbReference type="Proteomes" id="UP000295689"/>
    </source>
</evidence>
<comment type="caution">
    <text evidence="3">The sequence shown here is derived from an EMBL/GenBank/DDBJ whole genome shotgun (WGS) entry which is preliminary data.</text>
</comment>
<protein>
    <recommendedName>
        <fullName evidence="5">Phosphoesterase</fullName>
    </recommendedName>
</protein>
<dbReference type="InterPro" id="IPR016195">
    <property type="entry name" value="Pol/histidinol_Pase-like"/>
</dbReference>
<dbReference type="EMBL" id="SLVV01000016">
    <property type="protein sequence ID" value="TCN19750.1"/>
    <property type="molecule type" value="Genomic_DNA"/>
</dbReference>
<dbReference type="Proteomes" id="UP000295689">
    <property type="component" value="Unassembled WGS sequence"/>
</dbReference>
<dbReference type="SUPFAM" id="SSF89550">
    <property type="entry name" value="PHP domain-like"/>
    <property type="match status" value="1"/>
</dbReference>
<evidence type="ECO:0008006" key="5">
    <source>
        <dbReference type="Google" id="ProtNLM"/>
    </source>
</evidence>
<dbReference type="Gene3D" id="3.20.20.140">
    <property type="entry name" value="Metal-dependent hydrolases"/>
    <property type="match status" value="1"/>
</dbReference>
<organism evidence="3 4">
    <name type="scientific">Mesobacillus foraminis</name>
    <dbReference type="NCBI Taxonomy" id="279826"/>
    <lineage>
        <taxon>Bacteria</taxon>
        <taxon>Bacillati</taxon>
        <taxon>Bacillota</taxon>
        <taxon>Bacilli</taxon>
        <taxon>Bacillales</taxon>
        <taxon>Bacillaceae</taxon>
        <taxon>Mesobacillus</taxon>
    </lineage>
</organism>
<reference evidence="3 4" key="1">
    <citation type="journal article" date="2015" name="Stand. Genomic Sci.">
        <title>Genomic Encyclopedia of Bacterial and Archaeal Type Strains, Phase III: the genomes of soil and plant-associated and newly described type strains.</title>
        <authorList>
            <person name="Whitman W.B."/>
            <person name="Woyke T."/>
            <person name="Klenk H.P."/>
            <person name="Zhou Y."/>
            <person name="Lilburn T.G."/>
            <person name="Beck B.J."/>
            <person name="De Vos P."/>
            <person name="Vandamme P."/>
            <person name="Eisen J.A."/>
            <person name="Garrity G."/>
            <person name="Hugenholtz P."/>
            <person name="Kyrpides N.C."/>
        </authorList>
    </citation>
    <scope>NUCLEOTIDE SEQUENCE [LARGE SCALE GENOMIC DNA]</scope>
    <source>
        <strain evidence="3 4">CV53</strain>
    </source>
</reference>
<evidence type="ECO:0000256" key="1">
    <source>
        <dbReference type="SAM" id="MobiDB-lite"/>
    </source>
</evidence>
<feature type="region of interest" description="Disordered" evidence="1">
    <location>
        <begin position="34"/>
        <end position="55"/>
    </location>
</feature>